<proteinExistence type="predicted"/>
<reference evidence="4" key="1">
    <citation type="journal article" date="2019" name="Int. J. Syst. Evol. Microbiol.">
        <title>The Global Catalogue of Microorganisms (GCM) 10K type strain sequencing project: providing services to taxonomists for standard genome sequencing and annotation.</title>
        <authorList>
            <consortium name="The Broad Institute Genomics Platform"/>
            <consortium name="The Broad Institute Genome Sequencing Center for Infectious Disease"/>
            <person name="Wu L."/>
            <person name="Ma J."/>
        </authorList>
    </citation>
    <scope>NUCLEOTIDE SEQUENCE [LARGE SCALE GENOMIC DNA]</scope>
    <source>
        <strain evidence="4">JCM 9092</strain>
    </source>
</reference>
<feature type="chain" id="PRO_5046767187" description="Lipoprotein" evidence="2">
    <location>
        <begin position="27"/>
        <end position="253"/>
    </location>
</feature>
<sequence>MNGRTLPIAASLTTAAALLLTLTACGSGDDDKGGKGSKGGSSDKAAGSSAPAAKKKPTKSAAQLALTKNEVPAHAVVEPSDNFVFAKSRDNIKLSKPLCAPLGYAMSQFPVGDTQDSFVRVAEKKEFDGTFTYVTLATYAPGKAQAAMADMAKAVSGCKGGFTAKGDKASNAYESVTPETTGTAPTPGADESLAFRAMTKYQSDTHTVRTQATRHGDTIAVYFAVDGNAFMQSRSGDAKVFPAVVKSQEKKLN</sequence>
<evidence type="ECO:0000313" key="3">
    <source>
        <dbReference type="EMBL" id="GAA3087622.1"/>
    </source>
</evidence>
<feature type="signal peptide" evidence="2">
    <location>
        <begin position="1"/>
        <end position="26"/>
    </location>
</feature>
<protein>
    <recommendedName>
        <fullName evidence="5">Lipoprotein</fullName>
    </recommendedName>
</protein>
<evidence type="ECO:0000256" key="2">
    <source>
        <dbReference type="SAM" id="SignalP"/>
    </source>
</evidence>
<organism evidence="3 4">
    <name type="scientific">Streptomyces rectiviolaceus</name>
    <dbReference type="NCBI Taxonomy" id="332591"/>
    <lineage>
        <taxon>Bacteria</taxon>
        <taxon>Bacillati</taxon>
        <taxon>Actinomycetota</taxon>
        <taxon>Actinomycetes</taxon>
        <taxon>Kitasatosporales</taxon>
        <taxon>Streptomycetaceae</taxon>
        <taxon>Streptomyces</taxon>
    </lineage>
</organism>
<evidence type="ECO:0000256" key="1">
    <source>
        <dbReference type="SAM" id="MobiDB-lite"/>
    </source>
</evidence>
<evidence type="ECO:0000313" key="4">
    <source>
        <dbReference type="Proteomes" id="UP001501637"/>
    </source>
</evidence>
<dbReference type="RefSeq" id="WP_344519070.1">
    <property type="nucleotide sequence ID" value="NZ_BAAAUG010000019.1"/>
</dbReference>
<accession>A0ABP6M7Y2</accession>
<dbReference type="PROSITE" id="PS51257">
    <property type="entry name" value="PROKAR_LIPOPROTEIN"/>
    <property type="match status" value="1"/>
</dbReference>
<feature type="region of interest" description="Disordered" evidence="1">
    <location>
        <begin position="25"/>
        <end position="61"/>
    </location>
</feature>
<gene>
    <name evidence="3" type="ORF">GCM10010449_08950</name>
</gene>
<dbReference type="EMBL" id="BAAAUG010000019">
    <property type="protein sequence ID" value="GAA3087622.1"/>
    <property type="molecule type" value="Genomic_DNA"/>
</dbReference>
<feature type="compositionally biased region" description="Low complexity" evidence="1">
    <location>
        <begin position="40"/>
        <end position="52"/>
    </location>
</feature>
<comment type="caution">
    <text evidence="3">The sequence shown here is derived from an EMBL/GenBank/DDBJ whole genome shotgun (WGS) entry which is preliminary data.</text>
</comment>
<name>A0ABP6M7Y2_9ACTN</name>
<keyword evidence="2" id="KW-0732">Signal</keyword>
<keyword evidence="4" id="KW-1185">Reference proteome</keyword>
<evidence type="ECO:0008006" key="5">
    <source>
        <dbReference type="Google" id="ProtNLM"/>
    </source>
</evidence>
<dbReference type="Proteomes" id="UP001501637">
    <property type="component" value="Unassembled WGS sequence"/>
</dbReference>